<dbReference type="InterPro" id="IPR029060">
    <property type="entry name" value="PIN-like_dom_sf"/>
</dbReference>
<feature type="domain" description="PIN" evidence="9">
    <location>
        <begin position="2"/>
        <end position="125"/>
    </location>
</feature>
<evidence type="ECO:0000256" key="2">
    <source>
        <dbReference type="ARBA" id="ARBA00022649"/>
    </source>
</evidence>
<sequence>MIILDTNVVSEPMKANGNPTVQAWLDGQMAQTLYLTTTSLAELMLGVGGVLPAGRRKEGLGAALNELIVDLFGSRILPFDAQAAVAYATLVGKARTEGHTLSMADGQIAAIATARGFAVATRDKAPFLASRCSRHRPMALTTAVCGVLANYWRSVPCAGADFFGIFIFPIYNPAKPEPKISESSYRKLSR</sequence>
<protein>
    <recommendedName>
        <fullName evidence="8">Ribonuclease VapC</fullName>
        <shortName evidence="8">RNase VapC</shortName>
        <ecNumber evidence="8">3.1.-.-</ecNumber>
    </recommendedName>
    <alternativeName>
        <fullName evidence="8">Toxin VapC</fullName>
    </alternativeName>
</protein>
<evidence type="ECO:0000256" key="3">
    <source>
        <dbReference type="ARBA" id="ARBA00022722"/>
    </source>
</evidence>
<comment type="cofactor">
    <cofactor evidence="1 8">
        <name>Mg(2+)</name>
        <dbReference type="ChEBI" id="CHEBI:18420"/>
    </cofactor>
</comment>
<dbReference type="InterPro" id="IPR022907">
    <property type="entry name" value="VapC_family"/>
</dbReference>
<evidence type="ECO:0000256" key="6">
    <source>
        <dbReference type="ARBA" id="ARBA00022842"/>
    </source>
</evidence>
<dbReference type="Pfam" id="PF01850">
    <property type="entry name" value="PIN"/>
    <property type="match status" value="1"/>
</dbReference>
<dbReference type="Gene3D" id="3.40.50.1010">
    <property type="entry name" value="5'-nuclease"/>
    <property type="match status" value="1"/>
</dbReference>
<feature type="binding site" evidence="8">
    <location>
        <position position="5"/>
    </location>
    <ligand>
        <name>Mg(2+)</name>
        <dbReference type="ChEBI" id="CHEBI:18420"/>
    </ligand>
</feature>
<reference evidence="10" key="1">
    <citation type="submission" date="2019-02" db="EMBL/GenBank/DDBJ databases">
        <authorList>
            <person name="Gruber-Vodicka R. H."/>
            <person name="Seah K. B. B."/>
        </authorList>
    </citation>
    <scope>NUCLEOTIDE SEQUENCE</scope>
    <source>
        <strain evidence="10">BECK_S313</strain>
    </source>
</reference>
<evidence type="ECO:0000256" key="4">
    <source>
        <dbReference type="ARBA" id="ARBA00022723"/>
    </source>
</evidence>
<feature type="binding site" evidence="8">
    <location>
        <position position="105"/>
    </location>
    <ligand>
        <name>Mg(2+)</name>
        <dbReference type="ChEBI" id="CHEBI:18420"/>
    </ligand>
</feature>
<gene>
    <name evidence="8" type="primary">vapC</name>
    <name evidence="10" type="ORF">BECKLPF1236B_GA0070989_11764</name>
</gene>
<keyword evidence="8" id="KW-0800">Toxin</keyword>
<comment type="similarity">
    <text evidence="7 8">Belongs to the PINc/VapC protein family.</text>
</comment>
<dbReference type="GO" id="GO:0000287">
    <property type="term" value="F:magnesium ion binding"/>
    <property type="evidence" value="ECO:0007669"/>
    <property type="project" value="UniProtKB-UniRule"/>
</dbReference>
<keyword evidence="5 8" id="KW-0378">Hydrolase</keyword>
<keyword evidence="3 8" id="KW-0540">Nuclease</keyword>
<name>A0A450WR86_9GAMM</name>
<dbReference type="SUPFAM" id="SSF88723">
    <property type="entry name" value="PIN domain-like"/>
    <property type="match status" value="1"/>
</dbReference>
<dbReference type="EC" id="3.1.-.-" evidence="8"/>
<dbReference type="GO" id="GO:0004540">
    <property type="term" value="F:RNA nuclease activity"/>
    <property type="evidence" value="ECO:0007669"/>
    <property type="project" value="InterPro"/>
</dbReference>
<dbReference type="CDD" id="cd18731">
    <property type="entry name" value="PIN_NgFitB-like"/>
    <property type="match status" value="1"/>
</dbReference>
<dbReference type="EMBL" id="CAADFK010000176">
    <property type="protein sequence ID" value="VFK19551.1"/>
    <property type="molecule type" value="Genomic_DNA"/>
</dbReference>
<dbReference type="GO" id="GO:0016787">
    <property type="term" value="F:hydrolase activity"/>
    <property type="evidence" value="ECO:0007669"/>
    <property type="project" value="UniProtKB-KW"/>
</dbReference>
<evidence type="ECO:0000256" key="1">
    <source>
        <dbReference type="ARBA" id="ARBA00001946"/>
    </source>
</evidence>
<evidence type="ECO:0000256" key="8">
    <source>
        <dbReference type="HAMAP-Rule" id="MF_00265"/>
    </source>
</evidence>
<dbReference type="InterPro" id="IPR002716">
    <property type="entry name" value="PIN_dom"/>
</dbReference>
<organism evidence="10">
    <name type="scientific">Candidatus Kentrum sp. LPFa</name>
    <dbReference type="NCBI Taxonomy" id="2126335"/>
    <lineage>
        <taxon>Bacteria</taxon>
        <taxon>Pseudomonadati</taxon>
        <taxon>Pseudomonadota</taxon>
        <taxon>Gammaproteobacteria</taxon>
        <taxon>Candidatus Kentrum</taxon>
    </lineage>
</organism>
<dbReference type="PANTHER" id="PTHR33653:SF1">
    <property type="entry name" value="RIBONUCLEASE VAPC2"/>
    <property type="match status" value="1"/>
</dbReference>
<evidence type="ECO:0000259" key="9">
    <source>
        <dbReference type="Pfam" id="PF01850"/>
    </source>
</evidence>
<dbReference type="GO" id="GO:0090729">
    <property type="term" value="F:toxin activity"/>
    <property type="evidence" value="ECO:0007669"/>
    <property type="project" value="UniProtKB-KW"/>
</dbReference>
<keyword evidence="6 8" id="KW-0460">Magnesium</keyword>
<dbReference type="InterPro" id="IPR050556">
    <property type="entry name" value="Type_II_TA_system_RNase"/>
</dbReference>
<evidence type="ECO:0000313" key="10">
    <source>
        <dbReference type="EMBL" id="VFK19551.1"/>
    </source>
</evidence>
<proteinExistence type="inferred from homology"/>
<evidence type="ECO:0000256" key="5">
    <source>
        <dbReference type="ARBA" id="ARBA00022801"/>
    </source>
</evidence>
<keyword evidence="4 8" id="KW-0479">Metal-binding</keyword>
<dbReference type="AlphaFoldDB" id="A0A450WR86"/>
<accession>A0A450WR86</accession>
<comment type="function">
    <text evidence="8">Toxic component of a toxin-antitoxin (TA) system. An RNase.</text>
</comment>
<dbReference type="HAMAP" id="MF_00265">
    <property type="entry name" value="VapC_Nob1"/>
    <property type="match status" value="1"/>
</dbReference>
<keyword evidence="2 8" id="KW-1277">Toxin-antitoxin system</keyword>
<evidence type="ECO:0000256" key="7">
    <source>
        <dbReference type="ARBA" id="ARBA00038093"/>
    </source>
</evidence>
<dbReference type="PANTHER" id="PTHR33653">
    <property type="entry name" value="RIBONUCLEASE VAPC2"/>
    <property type="match status" value="1"/>
</dbReference>